<protein>
    <recommendedName>
        <fullName evidence="12">Angiotensin-converting enzyme</fullName>
        <ecNumber evidence="12">3.4.-.-</ecNumber>
    </recommendedName>
</protein>
<keyword evidence="4 6" id="KW-0325">Glycoprotein</keyword>
<comment type="caution">
    <text evidence="11">Lacks conserved residue(s) required for the propagation of feature annotation.</text>
</comment>
<keyword evidence="12" id="KW-0378">Hydrolase</keyword>
<accession>A0A9W2YBL4</accession>
<dbReference type="GeneID" id="106059089"/>
<dbReference type="GO" id="GO:0008241">
    <property type="term" value="F:peptidyl-dipeptidase activity"/>
    <property type="evidence" value="ECO:0007669"/>
    <property type="project" value="InterPro"/>
</dbReference>
<evidence type="ECO:0000313" key="14">
    <source>
        <dbReference type="Proteomes" id="UP001165740"/>
    </source>
</evidence>
<dbReference type="InterPro" id="IPR001548">
    <property type="entry name" value="Peptidase_M2"/>
</dbReference>
<feature type="binding site" evidence="8">
    <location>
        <position position="407"/>
    </location>
    <ligand>
        <name>Zn(2+)</name>
        <dbReference type="ChEBI" id="CHEBI:29105"/>
        <label>1</label>
        <note>catalytic</note>
    </ligand>
</feature>
<dbReference type="GO" id="GO:0046872">
    <property type="term" value="F:metal ion binding"/>
    <property type="evidence" value="ECO:0007669"/>
    <property type="project" value="UniProtKB-KW"/>
</dbReference>
<proteinExistence type="inferred from homology"/>
<evidence type="ECO:0000256" key="7">
    <source>
        <dbReference type="PIRSR" id="PIRSR601548-11"/>
    </source>
</evidence>
<reference evidence="15 16" key="1">
    <citation type="submission" date="2025-04" db="UniProtKB">
        <authorList>
            <consortium name="RefSeq"/>
        </authorList>
    </citation>
    <scope>IDENTIFICATION</scope>
</reference>
<keyword evidence="14" id="KW-1185">Reference proteome</keyword>
<evidence type="ECO:0000256" key="11">
    <source>
        <dbReference type="PROSITE-ProRule" id="PRU01355"/>
    </source>
</evidence>
<feature type="chain" id="PRO_5044702291" description="Angiotensin-converting enzyme" evidence="13">
    <location>
        <begin position="30"/>
        <end position="652"/>
    </location>
</feature>
<keyword evidence="8 12" id="KW-0862">Zinc</keyword>
<comment type="similarity">
    <text evidence="1 11 12">Belongs to the peptidase M2 family.</text>
</comment>
<evidence type="ECO:0000256" key="13">
    <source>
        <dbReference type="SAM" id="SignalP"/>
    </source>
</evidence>
<keyword evidence="8 12" id="KW-0479">Metal-binding</keyword>
<keyword evidence="3 9" id="KW-1015">Disulfide bond</keyword>
<dbReference type="RefSeq" id="XP_055860112.1">
    <property type="nucleotide sequence ID" value="XM_056004137.1"/>
</dbReference>
<dbReference type="GO" id="GO:0008237">
    <property type="term" value="F:metallopeptidase activity"/>
    <property type="evidence" value="ECO:0007669"/>
    <property type="project" value="UniProtKB-KW"/>
</dbReference>
<dbReference type="GO" id="GO:0006508">
    <property type="term" value="P:proteolysis"/>
    <property type="evidence" value="ECO:0007669"/>
    <property type="project" value="UniProtKB-KW"/>
</dbReference>
<keyword evidence="12" id="KW-0645">Protease</keyword>
<feature type="binding site" evidence="10">
    <location>
        <position position="431"/>
    </location>
    <ligand>
        <name>Zn(2+)</name>
        <dbReference type="ChEBI" id="CHEBI:29105"/>
        <label>2</label>
        <note>catalytic</note>
    </ligand>
</feature>
<gene>
    <name evidence="15 16" type="primary">LOC106059089</name>
</gene>
<evidence type="ECO:0000313" key="15">
    <source>
        <dbReference type="RefSeq" id="XP_055860111.1"/>
    </source>
</evidence>
<organism evidence="14 16">
    <name type="scientific">Biomphalaria glabrata</name>
    <name type="common">Bloodfluke planorb</name>
    <name type="synonym">Freshwater snail</name>
    <dbReference type="NCBI Taxonomy" id="6526"/>
    <lineage>
        <taxon>Eukaryota</taxon>
        <taxon>Metazoa</taxon>
        <taxon>Spiralia</taxon>
        <taxon>Lophotrochozoa</taxon>
        <taxon>Mollusca</taxon>
        <taxon>Gastropoda</taxon>
        <taxon>Heterobranchia</taxon>
        <taxon>Euthyneura</taxon>
        <taxon>Panpulmonata</taxon>
        <taxon>Hygrophila</taxon>
        <taxon>Lymnaeoidea</taxon>
        <taxon>Planorbidae</taxon>
        <taxon>Biomphalaria</taxon>
    </lineage>
</organism>
<dbReference type="CDD" id="cd06461">
    <property type="entry name" value="M2_ACE"/>
    <property type="match status" value="1"/>
</dbReference>
<feature type="disulfide bond" evidence="9">
    <location>
        <begin position="564"/>
        <end position="576"/>
    </location>
</feature>
<dbReference type="GO" id="GO:0005886">
    <property type="term" value="C:plasma membrane"/>
    <property type="evidence" value="ECO:0007669"/>
    <property type="project" value="TreeGrafter"/>
</dbReference>
<feature type="active site" description="Proton donor 2" evidence="7">
    <location>
        <position position="539"/>
    </location>
</feature>
<feature type="disulfide bond" evidence="9">
    <location>
        <begin position="171"/>
        <end position="177"/>
    </location>
</feature>
<feature type="disulfide bond" evidence="9 11">
    <location>
        <begin position="372"/>
        <end position="390"/>
    </location>
</feature>
<dbReference type="Pfam" id="PF01401">
    <property type="entry name" value="Peptidase_M2"/>
    <property type="match status" value="1"/>
</dbReference>
<dbReference type="PROSITE" id="PS52011">
    <property type="entry name" value="PEPTIDASE_M2"/>
    <property type="match status" value="1"/>
</dbReference>
<evidence type="ECO:0000256" key="3">
    <source>
        <dbReference type="ARBA" id="ARBA00023157"/>
    </source>
</evidence>
<feature type="glycosylation site" description="N-linked (GlcNAc...) (complex) asparagine" evidence="6">
    <location>
        <position position="111"/>
    </location>
</feature>
<evidence type="ECO:0000256" key="5">
    <source>
        <dbReference type="PIRSR" id="PIRSR601548-1"/>
    </source>
</evidence>
<keyword evidence="12" id="KW-0482">Metalloprotease</keyword>
<evidence type="ECO:0000256" key="10">
    <source>
        <dbReference type="PIRSR" id="PIRSR601548-8"/>
    </source>
</evidence>
<name>A0A9W2YBL4_BIOGL</name>
<evidence type="ECO:0000256" key="12">
    <source>
        <dbReference type="RuleBase" id="RU361144"/>
    </source>
</evidence>
<feature type="active site" description="Proton acceptor 2" evidence="7">
    <location>
        <position position="404"/>
    </location>
</feature>
<feature type="glycosylation site" description="N-linked (GlcNAc...) asparagine" evidence="6">
    <location>
        <position position="93"/>
    </location>
</feature>
<feature type="active site" description="Proton acceptor 1" evidence="5">
    <location>
        <position position="404"/>
    </location>
</feature>
<feature type="binding site" evidence="10">
    <location>
        <position position="403"/>
    </location>
    <ligand>
        <name>Zn(2+)</name>
        <dbReference type="ChEBI" id="CHEBI:29105"/>
        <label>2</label>
        <note>catalytic</note>
    </ligand>
</feature>
<evidence type="ECO:0000256" key="8">
    <source>
        <dbReference type="PIRSR" id="PIRSR601548-3"/>
    </source>
</evidence>
<evidence type="ECO:0000256" key="1">
    <source>
        <dbReference type="ARBA" id="ARBA00008139"/>
    </source>
</evidence>
<feature type="binding site" evidence="8">
    <location>
        <position position="431"/>
    </location>
    <ligand>
        <name>Zn(2+)</name>
        <dbReference type="ChEBI" id="CHEBI:29105"/>
        <label>1</label>
        <note>catalytic</note>
    </ligand>
</feature>
<dbReference type="AlphaFoldDB" id="A0A9W2YBL4"/>
<dbReference type="Gene3D" id="1.10.1370.30">
    <property type="match status" value="2"/>
</dbReference>
<dbReference type="OMA" id="AYIVDQW"/>
<evidence type="ECO:0000313" key="16">
    <source>
        <dbReference type="RefSeq" id="XP_055860112.1"/>
    </source>
</evidence>
<evidence type="ECO:0000256" key="4">
    <source>
        <dbReference type="ARBA" id="ARBA00023180"/>
    </source>
</evidence>
<feature type="active site" description="Proton donor 1" evidence="5">
    <location>
        <position position="539"/>
    </location>
</feature>
<dbReference type="PANTHER" id="PTHR10514">
    <property type="entry name" value="ANGIOTENSIN-CONVERTING ENZYME"/>
    <property type="match status" value="1"/>
</dbReference>
<dbReference type="Proteomes" id="UP001165740">
    <property type="component" value="Chromosome 11"/>
</dbReference>
<dbReference type="EC" id="3.4.-.-" evidence="12"/>
<dbReference type="PRINTS" id="PR00791">
    <property type="entry name" value="PEPDIPTASEA"/>
</dbReference>
<keyword evidence="12" id="KW-0121">Carboxypeptidase</keyword>
<feature type="binding site" evidence="8">
    <location>
        <position position="403"/>
    </location>
    <ligand>
        <name>Zn(2+)</name>
        <dbReference type="ChEBI" id="CHEBI:29105"/>
        <label>1</label>
        <note>catalytic</note>
    </ligand>
</feature>
<dbReference type="RefSeq" id="XP_055860111.1">
    <property type="nucleotide sequence ID" value="XM_056004136.1"/>
</dbReference>
<sequence>MANLKTFFKFTQNIWIYLLSLTLASISQEFEYDIESLIGDNLDLISEHTQTLRSGDQIYDSHFYAADFLRDFNNELRQWRHASAQVDWNYKTNLTDSNRNQKLKIDSDFENWWRRKLKEAKKFRQEALPETFSRQLAMITLTATSEKNDLNRRRDFILSRMEAIYGSTKACLTRNSCLPLEPSLVDIMTKSRDPEFLKETWLQWRNSIGPKVRPYFTQLIQILNEAAVENGFSDYSDFWKQDLFFNTSTLDATIITLWTEVKPFYQQLHAYVRRKLRERYGSGIIGIDGAIPAHLLGNMWAQHWPNILDIVSPYPELNQQPSIEARLRKSFNVHGMFRLANTFYTSLGLYPMSSTFWDKSMFRKPRDRNVVCHASAFDLYFPGDFRIKMCSELTFDSFRTVHHEMGHIEYFMSYADQPTIFREGANAAFHEAIGDTIQLSVLSETHLRGLGLIDEDYLPDDPDIQYKSSIHNLLSMALEKLAFLPFGLFLDIWRWDVMKGKITEENYNKKWWEMRLQYQGLRSPVPRSEQNFDPGAKYHIISNSPYISYFISYIQQFQMFQSLCQVSGYKGPLHKCDIYGSREAGRKLKHTLHYGSSIPWQDQLEHLTGSKQVKSDAILEYFRPLYDWLVLDNIVHKEKIGWNEAEINWIDE</sequence>
<feature type="binding site" evidence="10">
    <location>
        <position position="407"/>
    </location>
    <ligand>
        <name>Zn(2+)</name>
        <dbReference type="ChEBI" id="CHEBI:29105"/>
        <label>2</label>
        <note>catalytic</note>
    </ligand>
</feature>
<dbReference type="PANTHER" id="PTHR10514:SF27">
    <property type="entry name" value="ANGIOTENSIN-CONVERTING ENZYME"/>
    <property type="match status" value="1"/>
</dbReference>
<evidence type="ECO:0000256" key="6">
    <source>
        <dbReference type="PIRSR" id="PIRSR601548-10"/>
    </source>
</evidence>
<dbReference type="OrthoDB" id="10029630at2759"/>
<comment type="cofactor">
    <cofactor evidence="12">
        <name>Zn(2+)</name>
        <dbReference type="ChEBI" id="CHEBI:29105"/>
    </cofactor>
    <text evidence="12">Binds 1 zinc ion per subunit.</text>
</comment>
<keyword evidence="2 13" id="KW-0732">Signal</keyword>
<evidence type="ECO:0000256" key="9">
    <source>
        <dbReference type="PIRSR" id="PIRSR601548-4"/>
    </source>
</evidence>
<evidence type="ECO:0000256" key="2">
    <source>
        <dbReference type="ARBA" id="ARBA00022729"/>
    </source>
</evidence>
<dbReference type="GO" id="GO:0004180">
    <property type="term" value="F:carboxypeptidase activity"/>
    <property type="evidence" value="ECO:0007669"/>
    <property type="project" value="UniProtKB-KW"/>
</dbReference>
<dbReference type="SUPFAM" id="SSF55486">
    <property type="entry name" value="Metalloproteases ('zincins'), catalytic domain"/>
    <property type="match status" value="1"/>
</dbReference>
<feature type="signal peptide" evidence="13">
    <location>
        <begin position="1"/>
        <end position="29"/>
    </location>
</feature>